<comment type="caution">
    <text evidence="2">The sequence shown here is derived from an EMBL/GenBank/DDBJ whole genome shotgun (WGS) entry which is preliminary data.</text>
</comment>
<protein>
    <submittedName>
        <fullName evidence="2">Uncharacterized protein</fullName>
    </submittedName>
</protein>
<feature type="transmembrane region" description="Helical" evidence="1">
    <location>
        <begin position="71"/>
        <end position="92"/>
    </location>
</feature>
<keyword evidence="3" id="KW-1185">Reference proteome</keyword>
<dbReference type="AlphaFoldDB" id="A0A363NTM1"/>
<dbReference type="Proteomes" id="UP000250831">
    <property type="component" value="Unassembled WGS sequence"/>
</dbReference>
<feature type="transmembrane region" description="Helical" evidence="1">
    <location>
        <begin position="167"/>
        <end position="185"/>
    </location>
</feature>
<accession>A0A363NTM1</accession>
<evidence type="ECO:0000313" key="2">
    <source>
        <dbReference type="EMBL" id="PUV24073.1"/>
    </source>
</evidence>
<evidence type="ECO:0000313" key="3">
    <source>
        <dbReference type="Proteomes" id="UP000250831"/>
    </source>
</evidence>
<keyword evidence="1" id="KW-0812">Transmembrane</keyword>
<keyword evidence="1" id="KW-1133">Transmembrane helix</keyword>
<gene>
    <name evidence="2" type="ORF">DCO56_11920</name>
</gene>
<name>A0A363NTM1_9SPHI</name>
<organism evidence="2 3">
    <name type="scientific">Sphingobacterium athyrii</name>
    <dbReference type="NCBI Taxonomy" id="2152717"/>
    <lineage>
        <taxon>Bacteria</taxon>
        <taxon>Pseudomonadati</taxon>
        <taxon>Bacteroidota</taxon>
        <taxon>Sphingobacteriia</taxon>
        <taxon>Sphingobacteriales</taxon>
        <taxon>Sphingobacteriaceae</taxon>
        <taxon>Sphingobacterium</taxon>
    </lineage>
</organism>
<feature type="transmembrane region" description="Helical" evidence="1">
    <location>
        <begin position="39"/>
        <end position="59"/>
    </location>
</feature>
<keyword evidence="1" id="KW-0472">Membrane</keyword>
<sequence length="191" mass="23097">MDFFNHIKTVISIILGLSIGSLLNGTVKFIQHPGRTKPYWIHLLWVLYLFIQMIHFWWWEYNLRDVRVWTFTEYILVITYILMYFTLCQLLYPSDVRDYSESYKNYFFSRKKWIFLGLIIIYAADILDTLLKGQVYLENLMPIYGVKMISHISLCLILAFSKSKNSIWYALMIIFFIVFELYFISSKYYID</sequence>
<feature type="transmembrane region" description="Helical" evidence="1">
    <location>
        <begin position="113"/>
        <end position="131"/>
    </location>
</feature>
<evidence type="ECO:0000256" key="1">
    <source>
        <dbReference type="SAM" id="Phobius"/>
    </source>
</evidence>
<dbReference type="EMBL" id="QCXX01000003">
    <property type="protein sequence ID" value="PUV24073.1"/>
    <property type="molecule type" value="Genomic_DNA"/>
</dbReference>
<feature type="transmembrane region" description="Helical" evidence="1">
    <location>
        <begin position="143"/>
        <end position="160"/>
    </location>
</feature>
<feature type="transmembrane region" description="Helical" evidence="1">
    <location>
        <begin position="6"/>
        <end position="27"/>
    </location>
</feature>
<reference evidence="2 3" key="1">
    <citation type="submission" date="2018-04" db="EMBL/GenBank/DDBJ databases">
        <title>Sphingobacterium sp. M46 Genome.</title>
        <authorList>
            <person name="Cheng J."/>
            <person name="Li Y."/>
        </authorList>
    </citation>
    <scope>NUCLEOTIDE SEQUENCE [LARGE SCALE GENOMIC DNA]</scope>
    <source>
        <strain evidence="2 3">M46</strain>
    </source>
</reference>
<proteinExistence type="predicted"/>